<keyword evidence="4 14" id="KW-0378">Hydrolase</keyword>
<dbReference type="PANTHER" id="PTHR11070">
    <property type="entry name" value="UVRD / RECB / PCRA DNA HELICASE FAMILY MEMBER"/>
    <property type="match status" value="1"/>
</dbReference>
<dbReference type="InterPro" id="IPR011604">
    <property type="entry name" value="PDDEXK-like_dom_sf"/>
</dbReference>
<dbReference type="PROSITE" id="PS51198">
    <property type="entry name" value="UVRD_HELICASE_ATP_BIND"/>
    <property type="match status" value="1"/>
</dbReference>
<dbReference type="InterPro" id="IPR038726">
    <property type="entry name" value="PDDEXK_AddAB-type"/>
</dbReference>
<dbReference type="InterPro" id="IPR011335">
    <property type="entry name" value="Restrct_endonuc-II-like"/>
</dbReference>
<evidence type="ECO:0000256" key="12">
    <source>
        <dbReference type="ARBA" id="ARBA00034808"/>
    </source>
</evidence>
<dbReference type="InterPro" id="IPR014017">
    <property type="entry name" value="DNA_helicase_UvrD-like_C"/>
</dbReference>
<sequence length="1121" mass="131131">MERNIQQRAAIFSKKPFVTVSAGAGSGKTSVLTERYRFILEECLHSNSFGANVKEIVALTFTEKAAREMRNRIRSQIEKMVESTNGASKQFWMTQLQDFEQATISTFHSFCMKLLKEYSFEADVYPDFSLMDDLQSSQLKKQVINDLLEEANYLEKWQSIYVYYPRSKIKDLVISVYGKMREFETPIQHWLSEATVLDQSVLEQEVLNVEASIINQIEQFMLVAIEYRSGFPAPESITRASAVQARLKEIIDILDSPFTGALNWYQSIIKINVPNTAEKHAPALYQFYKHELLPFKEEINRQLMQIAVFKKQLLSNDQIGIMNEIMKVFADILLHFDQVYTREKRALNVLDFSDLQQKAISLLENEHIQELCRKQYKHFLLDEVQDTNHLQMSLLERINPTYRFIVGDGKQSIYRFRGADVGLIKQMSELAKKDSENGEYINLYINYRTCASIIDFVNLTFEQLMKVDLSEVQIPYKIQYEKLESARTGDREQENRVELYVASDKDSEYQFIANRIVEMKKTKQEIYDKDTKVWRNLDWHDIAILIPTRTNLLKLERELQIKNIPYTVYGGLGFYDQPEVRDMIMLLQWLNRPYEELYIFAFLKSPLISLTLDDLYKIKQSSKKDVASYLYQHHFINDHSLSDNAKQALMKFSRFFLEYIPFIPSAGIKTSLRQLFQKSGLESICLLQKNNVQRVRNVEKLIDILASFNTFSLEEMINRLTVVMDFSEKEGNAEVELTDENSLHIMTVHASKGLEFPIVFVTNLNGTPRADSGDVRFDETIGLVAKCKVENEVDLLASPIEIKPLSFSQTEEISKRQGEEEWKRLFYVAVTRARDYLVLTAHGQGRGSWLDQLNTVMEMDNLLQNKIKMIDTFQNEERVVLNRKEYELPNYQMREDLPVSFSVSEVTSFIHDPSSYYRKHVLKLDVNLDEEEGQKEYDEWLDEETPKYSPAILGTLVHRACELIDLGYQNNDAMNLALREMSLREDEQPLYLDKLSMFLQHYERSQDKLGDPIANEWKFTLDIDGVSIIGEIDKVVKTEISYHVIDLKTNYITEDNIHTLIEYYKPQLYLYKLAYENKNDVTIKSMKLFFLRNEENGIYDIPFEIEYENHLKEQIRKMAKL</sequence>
<dbReference type="Pfam" id="PF12705">
    <property type="entry name" value="PDDEXK_1"/>
    <property type="match status" value="1"/>
</dbReference>
<evidence type="ECO:0000256" key="7">
    <source>
        <dbReference type="ARBA" id="ARBA00022840"/>
    </source>
</evidence>
<comment type="caution">
    <text evidence="17">The sequence shown here is derived from an EMBL/GenBank/DDBJ whole genome shotgun (WGS) entry which is preliminary data.</text>
</comment>
<evidence type="ECO:0000256" key="10">
    <source>
        <dbReference type="ARBA" id="ARBA00023235"/>
    </source>
</evidence>
<dbReference type="GO" id="GO:0003677">
    <property type="term" value="F:DNA binding"/>
    <property type="evidence" value="ECO:0007669"/>
    <property type="project" value="UniProtKB-KW"/>
</dbReference>
<dbReference type="GO" id="GO:0005829">
    <property type="term" value="C:cytosol"/>
    <property type="evidence" value="ECO:0007669"/>
    <property type="project" value="TreeGrafter"/>
</dbReference>
<reference evidence="17" key="1">
    <citation type="submission" date="2021-10" db="EMBL/GenBank/DDBJ databases">
        <authorList>
            <person name="Criscuolo A."/>
        </authorList>
    </citation>
    <scope>NUCLEOTIDE SEQUENCE</scope>
    <source>
        <strain evidence="17">CIP111885</strain>
    </source>
</reference>
<feature type="domain" description="UvrD-like helicase ATP-binding" evidence="15">
    <location>
        <begin position="1"/>
        <end position="450"/>
    </location>
</feature>
<dbReference type="RefSeq" id="WP_230496936.1">
    <property type="nucleotide sequence ID" value="NZ_CAKJTG010000012.1"/>
</dbReference>
<keyword evidence="5 14" id="KW-0347">Helicase</keyword>
<dbReference type="InterPro" id="IPR027417">
    <property type="entry name" value="P-loop_NTPase"/>
</dbReference>
<dbReference type="Proteomes" id="UP000789845">
    <property type="component" value="Unassembled WGS sequence"/>
</dbReference>
<evidence type="ECO:0000259" key="15">
    <source>
        <dbReference type="PROSITE" id="PS51198"/>
    </source>
</evidence>
<dbReference type="Pfam" id="PF13361">
    <property type="entry name" value="UvrD_C"/>
    <property type="match status" value="1"/>
</dbReference>
<dbReference type="PROSITE" id="PS51217">
    <property type="entry name" value="UVRD_HELICASE_CTER"/>
    <property type="match status" value="1"/>
</dbReference>
<dbReference type="AlphaFoldDB" id="A0A9C7GAY2"/>
<evidence type="ECO:0000256" key="14">
    <source>
        <dbReference type="PROSITE-ProRule" id="PRU00560"/>
    </source>
</evidence>
<evidence type="ECO:0000256" key="4">
    <source>
        <dbReference type="ARBA" id="ARBA00022801"/>
    </source>
</evidence>
<keyword evidence="1" id="KW-0540">Nuclease</keyword>
<dbReference type="InterPro" id="IPR014016">
    <property type="entry name" value="UvrD-like_ATP-bd"/>
</dbReference>
<protein>
    <recommendedName>
        <fullName evidence="12">DNA 3'-5' helicase</fullName>
        <ecNumber evidence="12">5.6.2.4</ecNumber>
    </recommendedName>
</protein>
<evidence type="ECO:0000313" key="18">
    <source>
        <dbReference type="Proteomes" id="UP000789845"/>
    </source>
</evidence>
<evidence type="ECO:0000259" key="16">
    <source>
        <dbReference type="PROSITE" id="PS51217"/>
    </source>
</evidence>
<keyword evidence="7 14" id="KW-0067">ATP-binding</keyword>
<dbReference type="SUPFAM" id="SSF52540">
    <property type="entry name" value="P-loop containing nucleoside triphosphate hydrolases"/>
    <property type="match status" value="1"/>
</dbReference>
<dbReference type="PANTHER" id="PTHR11070:SF48">
    <property type="entry name" value="ATP-DEPENDENT HELICASE_NUCLEASE SUBUNIT A"/>
    <property type="match status" value="1"/>
</dbReference>
<feature type="binding site" evidence="14">
    <location>
        <begin position="22"/>
        <end position="29"/>
    </location>
    <ligand>
        <name>ATP</name>
        <dbReference type="ChEBI" id="CHEBI:30616"/>
    </ligand>
</feature>
<dbReference type="GO" id="GO:0033202">
    <property type="term" value="C:DNA helicase complex"/>
    <property type="evidence" value="ECO:0007669"/>
    <property type="project" value="TreeGrafter"/>
</dbReference>
<dbReference type="Gene3D" id="1.10.486.10">
    <property type="entry name" value="PCRA, domain 4"/>
    <property type="match status" value="1"/>
</dbReference>
<comment type="catalytic activity">
    <reaction evidence="13">
        <text>ATP + H2O = ADP + phosphate + H(+)</text>
        <dbReference type="Rhea" id="RHEA:13065"/>
        <dbReference type="ChEBI" id="CHEBI:15377"/>
        <dbReference type="ChEBI" id="CHEBI:15378"/>
        <dbReference type="ChEBI" id="CHEBI:30616"/>
        <dbReference type="ChEBI" id="CHEBI:43474"/>
        <dbReference type="ChEBI" id="CHEBI:456216"/>
        <dbReference type="EC" id="5.6.2.4"/>
    </reaction>
</comment>
<evidence type="ECO:0000256" key="8">
    <source>
        <dbReference type="ARBA" id="ARBA00023125"/>
    </source>
</evidence>
<keyword evidence="3" id="KW-0227">DNA damage</keyword>
<evidence type="ECO:0000256" key="2">
    <source>
        <dbReference type="ARBA" id="ARBA00022741"/>
    </source>
</evidence>
<dbReference type="Gene3D" id="3.90.320.10">
    <property type="match status" value="1"/>
</dbReference>
<proteinExistence type="predicted"/>
<evidence type="ECO:0000313" key="17">
    <source>
        <dbReference type="EMBL" id="CAG9608690.1"/>
    </source>
</evidence>
<evidence type="ECO:0000256" key="1">
    <source>
        <dbReference type="ARBA" id="ARBA00022722"/>
    </source>
</evidence>
<dbReference type="GO" id="GO:0004527">
    <property type="term" value="F:exonuclease activity"/>
    <property type="evidence" value="ECO:0007669"/>
    <property type="project" value="UniProtKB-KW"/>
</dbReference>
<keyword evidence="10" id="KW-0413">Isomerase</keyword>
<name>A0A9C7GAY2_9BACI</name>
<keyword evidence="2 14" id="KW-0547">Nucleotide-binding</keyword>
<dbReference type="SUPFAM" id="SSF52980">
    <property type="entry name" value="Restriction endonuclease-like"/>
    <property type="match status" value="1"/>
</dbReference>
<dbReference type="EMBL" id="CAKJTG010000012">
    <property type="protein sequence ID" value="CAG9608690.1"/>
    <property type="molecule type" value="Genomic_DNA"/>
</dbReference>
<evidence type="ECO:0000256" key="6">
    <source>
        <dbReference type="ARBA" id="ARBA00022839"/>
    </source>
</evidence>
<evidence type="ECO:0000256" key="3">
    <source>
        <dbReference type="ARBA" id="ARBA00022763"/>
    </source>
</evidence>
<dbReference type="GO" id="GO:0000725">
    <property type="term" value="P:recombinational repair"/>
    <property type="evidence" value="ECO:0007669"/>
    <property type="project" value="TreeGrafter"/>
</dbReference>
<keyword evidence="6" id="KW-0269">Exonuclease</keyword>
<evidence type="ECO:0000256" key="13">
    <source>
        <dbReference type="ARBA" id="ARBA00048988"/>
    </source>
</evidence>
<gene>
    <name evidence="17" type="primary">addA_1</name>
    <name evidence="17" type="ORF">NEOCIP111885_02407</name>
</gene>
<organism evidence="17 18">
    <name type="scientific">Pseudoneobacillus rhizosphaerae</name>
    <dbReference type="NCBI Taxonomy" id="2880968"/>
    <lineage>
        <taxon>Bacteria</taxon>
        <taxon>Bacillati</taxon>
        <taxon>Bacillota</taxon>
        <taxon>Bacilli</taxon>
        <taxon>Bacillales</taxon>
        <taxon>Bacillaceae</taxon>
        <taxon>Pseudoneobacillus</taxon>
    </lineage>
</organism>
<dbReference type="InterPro" id="IPR000212">
    <property type="entry name" value="DNA_helicase_UvrD/REP"/>
</dbReference>
<evidence type="ECO:0000256" key="5">
    <source>
        <dbReference type="ARBA" id="ARBA00022806"/>
    </source>
</evidence>
<accession>A0A9C7GAY2</accession>
<evidence type="ECO:0000256" key="11">
    <source>
        <dbReference type="ARBA" id="ARBA00034617"/>
    </source>
</evidence>
<keyword evidence="9" id="KW-0234">DNA repair</keyword>
<evidence type="ECO:0000256" key="9">
    <source>
        <dbReference type="ARBA" id="ARBA00023204"/>
    </source>
</evidence>
<dbReference type="GO" id="GO:0043138">
    <property type="term" value="F:3'-5' DNA helicase activity"/>
    <property type="evidence" value="ECO:0007669"/>
    <property type="project" value="UniProtKB-EC"/>
</dbReference>
<feature type="domain" description="UvrD-like helicase C-terminal" evidence="16">
    <location>
        <begin position="466"/>
        <end position="753"/>
    </location>
</feature>
<dbReference type="GO" id="GO:0005524">
    <property type="term" value="F:ATP binding"/>
    <property type="evidence" value="ECO:0007669"/>
    <property type="project" value="UniProtKB-UniRule"/>
</dbReference>
<dbReference type="Pfam" id="PF00580">
    <property type="entry name" value="UvrD-helicase"/>
    <property type="match status" value="1"/>
</dbReference>
<dbReference type="EC" id="5.6.2.4" evidence="12"/>
<keyword evidence="8" id="KW-0238">DNA-binding</keyword>
<dbReference type="Gene3D" id="3.40.50.300">
    <property type="entry name" value="P-loop containing nucleotide triphosphate hydrolases"/>
    <property type="match status" value="3"/>
</dbReference>
<keyword evidence="18" id="KW-1185">Reference proteome</keyword>
<comment type="catalytic activity">
    <reaction evidence="11">
        <text>Couples ATP hydrolysis with the unwinding of duplex DNA by translocating in the 3'-5' direction.</text>
        <dbReference type="EC" id="5.6.2.4"/>
    </reaction>
</comment>